<dbReference type="Proteomes" id="UP000092600">
    <property type="component" value="Unassembled WGS sequence"/>
</dbReference>
<protein>
    <submittedName>
        <fullName evidence="2 5">Protein PHLOEM PROTEIN 2-LIKE A10</fullName>
    </submittedName>
</protein>
<dbReference type="PANTHER" id="PTHR21477">
    <property type="entry name" value="ZGC:172139"/>
    <property type="match status" value="1"/>
</dbReference>
<keyword evidence="1" id="KW-0472">Membrane</keyword>
<dbReference type="RefSeq" id="XP_020080863.1">
    <property type="nucleotide sequence ID" value="XM_020225274.1"/>
</dbReference>
<organism evidence="2 3">
    <name type="scientific">Ananas comosus</name>
    <name type="common">Pineapple</name>
    <name type="synonym">Ananas ananas</name>
    <dbReference type="NCBI Taxonomy" id="4615"/>
    <lineage>
        <taxon>Eukaryota</taxon>
        <taxon>Viridiplantae</taxon>
        <taxon>Streptophyta</taxon>
        <taxon>Embryophyta</taxon>
        <taxon>Tracheophyta</taxon>
        <taxon>Spermatophyta</taxon>
        <taxon>Magnoliopsida</taxon>
        <taxon>Liliopsida</taxon>
        <taxon>Poales</taxon>
        <taxon>Bromeliaceae</taxon>
        <taxon>Bromelioideae</taxon>
        <taxon>Ananas</taxon>
    </lineage>
</organism>
<feature type="transmembrane region" description="Helical" evidence="1">
    <location>
        <begin position="21"/>
        <end position="39"/>
    </location>
</feature>
<proteinExistence type="predicted"/>
<dbReference type="Proteomes" id="UP000515123">
    <property type="component" value="Unplaced"/>
</dbReference>
<sequence length="373" mass="39834">MASLFAEAALALSRPPRRRRWLLLALAVAASGYGAYRVYHLPSVARRRRRLARLLHAVVALADAASASADAAALVSGDLNRFLRSDSDEIPTSLRQASKIAMSEDFSSSVSALSEAVTRGVLRGSVSGSDSSTEPLSDRLLDKLFSPAGSSFASVVVGSFARNLVVAHHSAVPSGESAEDPRWLRVVFGDRGKELGANWIQVFVSTAVAAYLDRTMAINTFDEALSSITNPKHEAKVKDLLVSLSNGAVETLVRTSHQVITSSSSSSSKTPVELVAREAIESNSAALVVPGNRRLVLDVTGRVTSEMVRSFLDFVLRGVSDGVKKSVHGAHHEVVERGLMVVRYLSAKSMAIFTICLALCMHISIGTRLIVPA</sequence>
<dbReference type="AlphaFoldDB" id="A0A199UKQ3"/>
<dbReference type="PANTHER" id="PTHR21477:SF12">
    <property type="entry name" value="PROTEIN PHLOEM PROTEIN 2-LIKE A10"/>
    <property type="match status" value="1"/>
</dbReference>
<reference evidence="5" key="2">
    <citation type="submission" date="2025-04" db="UniProtKB">
        <authorList>
            <consortium name="RefSeq"/>
        </authorList>
    </citation>
    <scope>IDENTIFICATION</scope>
    <source>
        <tissue evidence="5">Leaf</tissue>
    </source>
</reference>
<evidence type="ECO:0000313" key="4">
    <source>
        <dbReference type="Proteomes" id="UP000515123"/>
    </source>
</evidence>
<evidence type="ECO:0000313" key="2">
    <source>
        <dbReference type="EMBL" id="OAY65472.1"/>
    </source>
</evidence>
<accession>A0A199UKQ3</accession>
<dbReference type="EMBL" id="LSRQ01006899">
    <property type="protein sequence ID" value="OAY65472.1"/>
    <property type="molecule type" value="Genomic_DNA"/>
</dbReference>
<reference evidence="2 3" key="1">
    <citation type="journal article" date="2016" name="DNA Res.">
        <title>The draft genome of MD-2 pineapple using hybrid error correction of long reads.</title>
        <authorList>
            <person name="Redwan R.M."/>
            <person name="Saidin A."/>
            <person name="Kumar S.V."/>
        </authorList>
    </citation>
    <scope>NUCLEOTIDE SEQUENCE [LARGE SCALE GENOMIC DNA]</scope>
    <source>
        <strain evidence="3">cv. MD2</strain>
        <tissue evidence="2">Leaf</tissue>
    </source>
</reference>
<keyword evidence="1" id="KW-1133">Transmembrane helix</keyword>
<evidence type="ECO:0000313" key="3">
    <source>
        <dbReference type="Proteomes" id="UP000092600"/>
    </source>
</evidence>
<feature type="transmembrane region" description="Helical" evidence="1">
    <location>
        <begin position="350"/>
        <end position="371"/>
    </location>
</feature>
<dbReference type="OrthoDB" id="1641131at2759"/>
<keyword evidence="4" id="KW-1185">Reference proteome</keyword>
<evidence type="ECO:0000313" key="5">
    <source>
        <dbReference type="RefSeq" id="XP_020080863.1"/>
    </source>
</evidence>
<dbReference type="InterPro" id="IPR019141">
    <property type="entry name" value="DUF2045"/>
</dbReference>
<name>A0A199UKQ3_ANACO</name>
<dbReference type="GeneID" id="109704527"/>
<gene>
    <name evidence="5" type="primary">LOC109704527</name>
    <name evidence="2" type="ORF">ACMD2_20205</name>
</gene>
<keyword evidence="1" id="KW-0812">Transmembrane</keyword>
<evidence type="ECO:0000256" key="1">
    <source>
        <dbReference type="SAM" id="Phobius"/>
    </source>
</evidence>